<evidence type="ECO:0000313" key="2">
    <source>
        <dbReference type="EMBL" id="AAD19665.1"/>
    </source>
</evidence>
<dbReference type="GeneID" id="800413"/>
<keyword evidence="1" id="KW-0812">Transmembrane</keyword>
<keyword evidence="1" id="KW-1133">Transmembrane helix</keyword>
<name>Q9ZY29_PEDMN</name>
<keyword evidence="1" id="KW-0472">Membrane</keyword>
<proteinExistence type="predicted"/>
<protein>
    <submittedName>
        <fullName evidence="2">ATP synthase F0 subunit 8</fullName>
        <ecNumber evidence="2">3.6.1.34</ecNumber>
    </submittedName>
</protein>
<keyword evidence="2" id="KW-0496">Mitochondrion</keyword>
<keyword evidence="2" id="KW-0378">Hydrolase</keyword>
<dbReference type="EC" id="3.6.1.34" evidence="2"/>
<accession>Q9ZY29</accession>
<gene>
    <name evidence="2" type="primary">atp8</name>
</gene>
<dbReference type="GO" id="GO:0016787">
    <property type="term" value="F:hydrolase activity"/>
    <property type="evidence" value="ECO:0007669"/>
    <property type="project" value="UniProtKB-KW"/>
</dbReference>
<feature type="transmembrane region" description="Helical" evidence="1">
    <location>
        <begin position="6"/>
        <end position="32"/>
    </location>
</feature>
<geneLocation type="mitochondrion" evidence="2"/>
<reference evidence="2" key="1">
    <citation type="journal article" date="1999" name="Plant Cell">
        <title>The complete mitochondrial DNA sequences of Nephroselmis olivacea and Pedinomonas minor: two radically different evolutionary patterns within the green algae.</title>
        <authorList>
            <person name="Turmel M."/>
            <person name="Lemieux C."/>
            <person name="Burger G."/>
            <person name="Lang B.F."/>
            <person name="Otis C."/>
            <person name="Plante I."/>
            <person name="Gray M.W."/>
        </authorList>
    </citation>
    <scope>NUCLEOTIDE SEQUENCE</scope>
    <source>
        <strain evidence="2">UTEX LB 1350</strain>
    </source>
</reference>
<dbReference type="PIR" id="T11313">
    <property type="entry name" value="T11313"/>
</dbReference>
<dbReference type="AlphaFoldDB" id="Q9ZY29"/>
<dbReference type="RefSeq" id="NP_050056.1">
    <property type="nucleotide sequence ID" value="NC_000892.1"/>
</dbReference>
<sequence>MPQFDFTNWTILVISIFLFYLFFFSIFVKFFMPRIVRFLKVSNKVLID</sequence>
<evidence type="ECO:0000256" key="1">
    <source>
        <dbReference type="SAM" id="Phobius"/>
    </source>
</evidence>
<dbReference type="EMBL" id="AF116775">
    <property type="protein sequence ID" value="AAD19665.1"/>
    <property type="molecule type" value="Genomic_DNA"/>
</dbReference>
<organism evidence="2">
    <name type="scientific">Pedinomonas minor</name>
    <name type="common">Green alga</name>
    <dbReference type="NCBI Taxonomy" id="3159"/>
    <lineage>
        <taxon>Eukaryota</taxon>
        <taxon>Viridiplantae</taxon>
        <taxon>Chlorophyta</taxon>
        <taxon>core chlorophytes</taxon>
        <taxon>Pedinophyceae</taxon>
        <taxon>Pedinomonadales</taxon>
        <taxon>Pedinomonadaceae</taxon>
        <taxon>Pedinomonas</taxon>
    </lineage>
</organism>